<evidence type="ECO:0000313" key="1">
    <source>
        <dbReference type="EnsemblPlants" id="EMT10088"/>
    </source>
</evidence>
<organism evidence="1">
    <name type="scientific">Aegilops tauschii</name>
    <name type="common">Tausch's goatgrass</name>
    <name type="synonym">Aegilops squarrosa</name>
    <dbReference type="NCBI Taxonomy" id="37682"/>
    <lineage>
        <taxon>Eukaryota</taxon>
        <taxon>Viridiplantae</taxon>
        <taxon>Streptophyta</taxon>
        <taxon>Embryophyta</taxon>
        <taxon>Tracheophyta</taxon>
        <taxon>Spermatophyta</taxon>
        <taxon>Magnoliopsida</taxon>
        <taxon>Liliopsida</taxon>
        <taxon>Poales</taxon>
        <taxon>Poaceae</taxon>
        <taxon>BOP clade</taxon>
        <taxon>Pooideae</taxon>
        <taxon>Triticodae</taxon>
        <taxon>Triticeae</taxon>
        <taxon>Triticinae</taxon>
        <taxon>Aegilops</taxon>
    </lineage>
</organism>
<sequence>MVFLSVGGDSSTGRQQANNDIRLSAAVTSTNGGYACGNSGGMLELVATSTTVCLGTMQDGSGTATEMTRQRTS</sequence>
<dbReference type="AlphaFoldDB" id="M8C4M1"/>
<reference evidence="1" key="1">
    <citation type="submission" date="2015-06" db="UniProtKB">
        <authorList>
            <consortium name="EnsemblPlants"/>
        </authorList>
    </citation>
    <scope>IDENTIFICATION</scope>
</reference>
<accession>M8C4M1</accession>
<proteinExistence type="predicted"/>
<dbReference type="EnsemblPlants" id="EMT10088">
    <property type="protein sequence ID" value="EMT10088"/>
    <property type="gene ID" value="F775_26685"/>
</dbReference>
<name>M8C4M1_AEGTA</name>
<protein>
    <submittedName>
        <fullName evidence="1">Uncharacterized protein</fullName>
    </submittedName>
</protein>